<keyword evidence="3" id="KW-0472">Membrane</keyword>
<name>A0A9W7AZ58_9STRA</name>
<proteinExistence type="predicted"/>
<dbReference type="InterPro" id="IPR000727">
    <property type="entry name" value="T_SNARE_dom"/>
</dbReference>
<evidence type="ECO:0000313" key="5">
    <source>
        <dbReference type="EMBL" id="GMH77678.1"/>
    </source>
</evidence>
<evidence type="ECO:0000259" key="4">
    <source>
        <dbReference type="PROSITE" id="PS50192"/>
    </source>
</evidence>
<accession>A0A9W7AZ58</accession>
<dbReference type="EMBL" id="BLQM01000237">
    <property type="protein sequence ID" value="GMH77678.1"/>
    <property type="molecule type" value="Genomic_DNA"/>
</dbReference>
<gene>
    <name evidence="5" type="ORF">TL16_g07492</name>
</gene>
<feature type="domain" description="T-SNARE coiled-coil homology" evidence="4">
    <location>
        <begin position="191"/>
        <end position="253"/>
    </location>
</feature>
<keyword evidence="1" id="KW-0175">Coiled coil</keyword>
<feature type="region of interest" description="Disordered" evidence="2">
    <location>
        <begin position="1"/>
        <end position="25"/>
    </location>
</feature>
<reference evidence="6" key="1">
    <citation type="journal article" date="2023" name="Commun. Biol.">
        <title>Genome analysis of Parmales, the sister group of diatoms, reveals the evolutionary specialization of diatoms from phago-mixotrophs to photoautotrophs.</title>
        <authorList>
            <person name="Ban H."/>
            <person name="Sato S."/>
            <person name="Yoshikawa S."/>
            <person name="Yamada K."/>
            <person name="Nakamura Y."/>
            <person name="Ichinomiya M."/>
            <person name="Sato N."/>
            <person name="Blanc-Mathieu R."/>
            <person name="Endo H."/>
            <person name="Kuwata A."/>
            <person name="Ogata H."/>
        </authorList>
    </citation>
    <scope>NUCLEOTIDE SEQUENCE [LARGE SCALE GENOMIC DNA]</scope>
</reference>
<feature type="non-terminal residue" evidence="5">
    <location>
        <position position="1"/>
    </location>
</feature>
<dbReference type="AlphaFoldDB" id="A0A9W7AZ58"/>
<evidence type="ECO:0000313" key="6">
    <source>
        <dbReference type="Proteomes" id="UP001162640"/>
    </source>
</evidence>
<dbReference type="SUPFAM" id="SSF58038">
    <property type="entry name" value="SNARE fusion complex"/>
    <property type="match status" value="1"/>
</dbReference>
<dbReference type="Gene3D" id="1.20.5.110">
    <property type="match status" value="1"/>
</dbReference>
<dbReference type="CDD" id="cd15841">
    <property type="entry name" value="SNARE_Qc"/>
    <property type="match status" value="1"/>
</dbReference>
<keyword evidence="3" id="KW-1133">Transmembrane helix</keyword>
<keyword evidence="3" id="KW-0812">Transmembrane</keyword>
<feature type="coiled-coil region" evidence="1">
    <location>
        <begin position="101"/>
        <end position="128"/>
    </location>
</feature>
<evidence type="ECO:0000256" key="2">
    <source>
        <dbReference type="SAM" id="MobiDB-lite"/>
    </source>
</evidence>
<feature type="non-terminal residue" evidence="5">
    <location>
        <position position="289"/>
    </location>
</feature>
<evidence type="ECO:0000256" key="3">
    <source>
        <dbReference type="SAM" id="Phobius"/>
    </source>
</evidence>
<dbReference type="Proteomes" id="UP001162640">
    <property type="component" value="Unassembled WGS sequence"/>
</dbReference>
<feature type="transmembrane region" description="Helical" evidence="3">
    <location>
        <begin position="264"/>
        <end position="285"/>
    </location>
</feature>
<dbReference type="PROSITE" id="PS50192">
    <property type="entry name" value="T_SNARE"/>
    <property type="match status" value="1"/>
</dbReference>
<comment type="caution">
    <text evidence="5">The sequence shown here is derived from an EMBL/GenBank/DDBJ whole genome shotgun (WGS) entry which is preliminary data.</text>
</comment>
<evidence type="ECO:0000256" key="1">
    <source>
        <dbReference type="SAM" id="Coils"/>
    </source>
</evidence>
<sequence length="289" mass="32554">LYTIQSDTGAHESSLALKPKSAPGKKTDRFMEIKTSMITRLQQIKDLMQSASENLQGSEGLSDPKDVIRQQSQIREEIRMLTEEWREIDGIYRIEAKKKRSKFTQEELKNQQHTVLQLNEEIKRIQEIQRSGYTKNTTSSGFTSAGRTVVSMEDSSLFQKGTGDGYTQESTVTSSSVEMTSSQSAQVQQLKERDQDFDLQISEIGKGILDLQDYALEQNEEVKRQNLMLDSLAGKIDNVHDHVTNVNSKMKTTLDAVGRKGDKLCVDIICLVLAIGFAAVIYSIYKETN</sequence>
<protein>
    <recommendedName>
        <fullName evidence="4">t-SNARE coiled-coil homology domain-containing protein</fullName>
    </recommendedName>
</protein>
<organism evidence="5 6">
    <name type="scientific">Triparma laevis f. inornata</name>
    <dbReference type="NCBI Taxonomy" id="1714386"/>
    <lineage>
        <taxon>Eukaryota</taxon>
        <taxon>Sar</taxon>
        <taxon>Stramenopiles</taxon>
        <taxon>Ochrophyta</taxon>
        <taxon>Bolidophyceae</taxon>
        <taxon>Parmales</taxon>
        <taxon>Triparmaceae</taxon>
        <taxon>Triparma</taxon>
    </lineage>
</organism>